<dbReference type="AlphaFoldDB" id="A0A0R1ZM52"/>
<feature type="transmembrane region" description="Helical" evidence="6">
    <location>
        <begin position="81"/>
        <end position="100"/>
    </location>
</feature>
<dbReference type="InterPro" id="IPR051461">
    <property type="entry name" value="UPF0750_membrane"/>
</dbReference>
<dbReference type="InterPro" id="IPR015867">
    <property type="entry name" value="N-reg_PII/ATP_PRibTrfase_C"/>
</dbReference>
<dbReference type="PIRSF" id="PIRSF006483">
    <property type="entry name" value="Membrane_protein_YitT"/>
    <property type="match status" value="1"/>
</dbReference>
<evidence type="ECO:0000256" key="2">
    <source>
        <dbReference type="ARBA" id="ARBA00022475"/>
    </source>
</evidence>
<evidence type="ECO:0000313" key="8">
    <source>
        <dbReference type="EMBL" id="KRM56077.1"/>
    </source>
</evidence>
<dbReference type="STRING" id="1291052.FC18_GL000864"/>
<dbReference type="PANTHER" id="PTHR33545">
    <property type="entry name" value="UPF0750 MEMBRANE PROTEIN YITT-RELATED"/>
    <property type="match status" value="1"/>
</dbReference>
<dbReference type="PANTHER" id="PTHR33545:SF5">
    <property type="entry name" value="UPF0750 MEMBRANE PROTEIN YITT"/>
    <property type="match status" value="1"/>
</dbReference>
<protein>
    <submittedName>
        <fullName evidence="8">Membrane protein</fullName>
    </submittedName>
</protein>
<comment type="caution">
    <text evidence="8">The sequence shown here is derived from an EMBL/GenBank/DDBJ whole genome shotgun (WGS) entry which is preliminary data.</text>
</comment>
<evidence type="ECO:0000259" key="7">
    <source>
        <dbReference type="Pfam" id="PF10035"/>
    </source>
</evidence>
<evidence type="ECO:0000256" key="4">
    <source>
        <dbReference type="ARBA" id="ARBA00022989"/>
    </source>
</evidence>
<name>A0A0R1ZM52_9LACO</name>
<keyword evidence="3 6" id="KW-0812">Transmembrane</keyword>
<dbReference type="EMBL" id="AYYO01000010">
    <property type="protein sequence ID" value="KRM56077.1"/>
    <property type="molecule type" value="Genomic_DNA"/>
</dbReference>
<evidence type="ECO:0000256" key="6">
    <source>
        <dbReference type="SAM" id="Phobius"/>
    </source>
</evidence>
<accession>A0A0R1ZM52</accession>
<keyword evidence="5 6" id="KW-0472">Membrane</keyword>
<organism evidence="8 9">
    <name type="scientific">Lacticaseibacillus sharpeae JCM 1186 = DSM 20505</name>
    <dbReference type="NCBI Taxonomy" id="1291052"/>
    <lineage>
        <taxon>Bacteria</taxon>
        <taxon>Bacillati</taxon>
        <taxon>Bacillota</taxon>
        <taxon>Bacilli</taxon>
        <taxon>Lactobacillales</taxon>
        <taxon>Lactobacillaceae</taxon>
        <taxon>Lacticaseibacillus</taxon>
    </lineage>
</organism>
<dbReference type="InterPro" id="IPR019264">
    <property type="entry name" value="DUF2179"/>
</dbReference>
<evidence type="ECO:0000256" key="5">
    <source>
        <dbReference type="ARBA" id="ARBA00023136"/>
    </source>
</evidence>
<feature type="transmembrane region" description="Helical" evidence="6">
    <location>
        <begin position="107"/>
        <end position="127"/>
    </location>
</feature>
<feature type="transmembrane region" description="Helical" evidence="6">
    <location>
        <begin position="133"/>
        <end position="153"/>
    </location>
</feature>
<dbReference type="Proteomes" id="UP000051679">
    <property type="component" value="Unassembled WGS sequence"/>
</dbReference>
<comment type="subcellular location">
    <subcellularLocation>
        <location evidence="1">Cell membrane</location>
        <topology evidence="1">Multi-pass membrane protein</topology>
    </subcellularLocation>
</comment>
<dbReference type="GO" id="GO:0005886">
    <property type="term" value="C:plasma membrane"/>
    <property type="evidence" value="ECO:0007669"/>
    <property type="project" value="UniProtKB-SubCell"/>
</dbReference>
<sequence length="310" mass="34304">MGGNILQELDKLIRRHQNMSRLSAAFLYGICVTLALNLFWEPGGIYASGITGAAQLVSTIVGRWFNVVVNTPFGKVSTANILSTGTMLFVLNVPLFVLAWRRIGHRFTIFTFLAVAFSTIMLRLLSFPPLTKDPIICGIFGAVINGFGTGFALRNNISTGGLDILGIVIRKKTGKSIGQINIFFNAFIILLAGFIYSWPHALISALSIFINGKMIDSMYTRQQRMQVMIVTAHPKEVTAAIQNGLRRGITIVHDVEGAFRHEEMTILFTVISRAEMYDLEVAMKNSDPYAFVSITDSVKILGRFYEPKIG</sequence>
<gene>
    <name evidence="8" type="ORF">FC18_GL000864</name>
</gene>
<feature type="transmembrane region" description="Helical" evidence="6">
    <location>
        <begin position="21"/>
        <end position="40"/>
    </location>
</feature>
<evidence type="ECO:0000256" key="1">
    <source>
        <dbReference type="ARBA" id="ARBA00004651"/>
    </source>
</evidence>
<evidence type="ECO:0000313" key="9">
    <source>
        <dbReference type="Proteomes" id="UP000051679"/>
    </source>
</evidence>
<feature type="transmembrane region" description="Helical" evidence="6">
    <location>
        <begin position="180"/>
        <end position="196"/>
    </location>
</feature>
<dbReference type="Pfam" id="PF10035">
    <property type="entry name" value="DUF2179"/>
    <property type="match status" value="1"/>
</dbReference>
<dbReference type="Pfam" id="PF02588">
    <property type="entry name" value="YitT_membrane"/>
    <property type="match status" value="1"/>
</dbReference>
<dbReference type="Gene3D" id="3.30.70.120">
    <property type="match status" value="1"/>
</dbReference>
<feature type="domain" description="DUF2179" evidence="7">
    <location>
        <begin position="247"/>
        <end position="302"/>
    </location>
</feature>
<keyword evidence="2" id="KW-1003">Cell membrane</keyword>
<proteinExistence type="predicted"/>
<dbReference type="CDD" id="cd16380">
    <property type="entry name" value="YitT_C"/>
    <property type="match status" value="1"/>
</dbReference>
<dbReference type="PATRIC" id="fig|1291052.5.peg.880"/>
<evidence type="ECO:0000256" key="3">
    <source>
        <dbReference type="ARBA" id="ARBA00022692"/>
    </source>
</evidence>
<reference evidence="8 9" key="1">
    <citation type="journal article" date="2015" name="Genome Announc.">
        <title>Expanding the biotechnology potential of lactobacilli through comparative genomics of 213 strains and associated genera.</title>
        <authorList>
            <person name="Sun Z."/>
            <person name="Harris H.M."/>
            <person name="McCann A."/>
            <person name="Guo C."/>
            <person name="Argimon S."/>
            <person name="Zhang W."/>
            <person name="Yang X."/>
            <person name="Jeffery I.B."/>
            <person name="Cooney J.C."/>
            <person name="Kagawa T.F."/>
            <person name="Liu W."/>
            <person name="Song Y."/>
            <person name="Salvetti E."/>
            <person name="Wrobel A."/>
            <person name="Rasinkangas P."/>
            <person name="Parkhill J."/>
            <person name="Rea M.C."/>
            <person name="O'Sullivan O."/>
            <person name="Ritari J."/>
            <person name="Douillard F.P."/>
            <person name="Paul Ross R."/>
            <person name="Yang R."/>
            <person name="Briner A.E."/>
            <person name="Felis G.E."/>
            <person name="de Vos W.M."/>
            <person name="Barrangou R."/>
            <person name="Klaenhammer T.R."/>
            <person name="Caufield P.W."/>
            <person name="Cui Y."/>
            <person name="Zhang H."/>
            <person name="O'Toole P.W."/>
        </authorList>
    </citation>
    <scope>NUCLEOTIDE SEQUENCE [LARGE SCALE GENOMIC DNA]</scope>
    <source>
        <strain evidence="8 9">DSM 20505</strain>
    </source>
</reference>
<keyword evidence="9" id="KW-1185">Reference proteome</keyword>
<keyword evidence="4 6" id="KW-1133">Transmembrane helix</keyword>
<dbReference type="InterPro" id="IPR003740">
    <property type="entry name" value="YitT"/>
</dbReference>